<feature type="binding site" evidence="6">
    <location>
        <position position="63"/>
    </location>
    <ligand>
        <name>Mg(2+)</name>
        <dbReference type="ChEBI" id="CHEBI:18420"/>
        <label>1</label>
        <note>catalytic</note>
    </ligand>
</feature>
<feature type="binding site" evidence="6">
    <location>
        <position position="104"/>
    </location>
    <ligand>
        <name>Mg(2+)</name>
        <dbReference type="ChEBI" id="CHEBI:18420"/>
        <label>1</label>
        <note>catalytic</note>
    </ligand>
</feature>
<feature type="binding site" evidence="6">
    <location>
        <position position="241"/>
    </location>
    <ligand>
        <name>Mg(2+)</name>
        <dbReference type="ChEBI" id="CHEBI:18420"/>
        <label>1</label>
        <note>catalytic</note>
    </ligand>
</feature>
<evidence type="ECO:0000313" key="7">
    <source>
        <dbReference type="EMBL" id="NDV34817.1"/>
    </source>
</evidence>
<dbReference type="GO" id="GO:0046872">
    <property type="term" value="F:metal ion binding"/>
    <property type="evidence" value="ECO:0007669"/>
    <property type="project" value="UniProtKB-KW"/>
</dbReference>
<dbReference type="AlphaFoldDB" id="A0A6B2LDA2"/>
<dbReference type="PANTHER" id="PTHR43028:SF5">
    <property type="entry name" value="3'(2'),5'-BISPHOSPHATE NUCLEOTIDASE 1"/>
    <property type="match status" value="1"/>
</dbReference>
<evidence type="ECO:0000256" key="2">
    <source>
        <dbReference type="ARBA" id="ARBA00012633"/>
    </source>
</evidence>
<proteinExistence type="inferred from homology"/>
<dbReference type="SUPFAM" id="SSF56655">
    <property type="entry name" value="Carbohydrate phosphatase"/>
    <property type="match status" value="1"/>
</dbReference>
<organism evidence="7">
    <name type="scientific">Arcella intermedia</name>
    <dbReference type="NCBI Taxonomy" id="1963864"/>
    <lineage>
        <taxon>Eukaryota</taxon>
        <taxon>Amoebozoa</taxon>
        <taxon>Tubulinea</taxon>
        <taxon>Elardia</taxon>
        <taxon>Arcellinida</taxon>
        <taxon>Sphaerothecina</taxon>
        <taxon>Arcellidae</taxon>
        <taxon>Arcella</taxon>
    </lineage>
</organism>
<keyword evidence="6" id="KW-0460">Magnesium</keyword>
<dbReference type="EMBL" id="GIBP01005848">
    <property type="protein sequence ID" value="NDV34817.1"/>
    <property type="molecule type" value="Transcribed_RNA"/>
</dbReference>
<dbReference type="Pfam" id="PF00459">
    <property type="entry name" value="Inositol_P"/>
    <property type="match status" value="1"/>
</dbReference>
<dbReference type="PRINTS" id="PR00377">
    <property type="entry name" value="IMPHPHTASES"/>
</dbReference>
<dbReference type="InterPro" id="IPR050725">
    <property type="entry name" value="CysQ/Inositol_MonoPase"/>
</dbReference>
<dbReference type="InterPro" id="IPR000760">
    <property type="entry name" value="Inositol_monophosphatase-like"/>
</dbReference>
<feature type="binding site" evidence="6">
    <location>
        <position position="101"/>
    </location>
    <ligand>
        <name>Mg(2+)</name>
        <dbReference type="ChEBI" id="CHEBI:18420"/>
        <label>1</label>
        <note>catalytic</note>
    </ligand>
</feature>
<name>A0A6B2LDA2_9EUKA</name>
<evidence type="ECO:0000256" key="1">
    <source>
        <dbReference type="ARBA" id="ARBA00009759"/>
    </source>
</evidence>
<comment type="similarity">
    <text evidence="1">Belongs to the inositol monophosphatase superfamily.</text>
</comment>
<feature type="binding site" evidence="6">
    <location>
        <position position="103"/>
    </location>
    <ligand>
        <name>Mg(2+)</name>
        <dbReference type="ChEBI" id="CHEBI:18420"/>
        <label>1</label>
        <note>catalytic</note>
    </ligand>
</feature>
<sequence>MLSGLYHLADQAALLARKLVHSGDLIISEKKPMDVFTNVDLANQAFIVGNLLETWPKLHIIGEEQNVTQEFEKIQLNRHALKKDIPHSLISPINDIIIYVDPIDGTVEFTKGFYSHAIILIGIALKGRPIGGIMCQPWKEDSKDSERGVFLWGLVGHGISPIDPSQFGSKLLALPDLPPFPQSLTATVTQSKGTPELEAYIKKHNFQNVLRVGGCGYKFLLLILGKADVFALVSPGTYKWDICGPEAILRTVGGTLTNLSGIEYHYGKDSLGNSEGVLG</sequence>
<evidence type="ECO:0000256" key="4">
    <source>
        <dbReference type="ARBA" id="ARBA00041815"/>
    </source>
</evidence>
<evidence type="ECO:0000256" key="5">
    <source>
        <dbReference type="ARBA" id="ARBA00044554"/>
    </source>
</evidence>
<dbReference type="PANTHER" id="PTHR43028">
    <property type="entry name" value="3'(2'),5'-BISPHOSPHATE NUCLEOTIDASE 1"/>
    <property type="match status" value="1"/>
</dbReference>
<dbReference type="EC" id="3.1.3.7" evidence="2"/>
<evidence type="ECO:0000256" key="6">
    <source>
        <dbReference type="PIRSR" id="PIRSR600760-2"/>
    </source>
</evidence>
<keyword evidence="6" id="KW-0479">Metal-binding</keyword>
<evidence type="ECO:0000256" key="3">
    <source>
        <dbReference type="ARBA" id="ARBA00040342"/>
    </source>
</evidence>
<protein>
    <recommendedName>
        <fullName evidence="3">3'(2'),5'-bisphosphate nucleotidase 1</fullName>
        <ecNumber evidence="2">3.1.3.7</ecNumber>
    </recommendedName>
    <alternativeName>
        <fullName evidence="4">Bisphosphate 3'-nucleotidase 1</fullName>
    </alternativeName>
    <alternativeName>
        <fullName evidence="5">Inositol-polyphosphate 1-phosphatase</fullName>
    </alternativeName>
</protein>
<accession>A0A6B2LDA2</accession>
<dbReference type="Gene3D" id="3.40.190.80">
    <property type="match status" value="1"/>
</dbReference>
<comment type="cofactor">
    <cofactor evidence="6">
        <name>Mg(2+)</name>
        <dbReference type="ChEBI" id="CHEBI:18420"/>
    </cofactor>
</comment>
<dbReference type="InterPro" id="IPR020550">
    <property type="entry name" value="Inositol_monophosphatase_CS"/>
</dbReference>
<dbReference type="PROSITE" id="PS00630">
    <property type="entry name" value="IMP_2"/>
    <property type="match status" value="1"/>
</dbReference>
<dbReference type="Gene3D" id="3.30.540.10">
    <property type="entry name" value="Fructose-1,6-Bisphosphatase, subunit A, domain 1"/>
    <property type="match status" value="1"/>
</dbReference>
<dbReference type="GO" id="GO:0008441">
    <property type="term" value="F:3'(2'),5'-bisphosphate nucleotidase activity"/>
    <property type="evidence" value="ECO:0007669"/>
    <property type="project" value="UniProtKB-EC"/>
</dbReference>
<reference evidence="7" key="1">
    <citation type="journal article" date="2020" name="J. Eukaryot. Microbiol.">
        <title>De novo Sequencing, Assembly and Annotation of the Transcriptome for the Free-Living Testate Amoeba Arcella intermedia.</title>
        <authorList>
            <person name="Ribeiro G.M."/>
            <person name="Porfirio-Sousa A.L."/>
            <person name="Maurer-Alcala X.X."/>
            <person name="Katz L.A."/>
            <person name="Lahr D.J.G."/>
        </authorList>
    </citation>
    <scope>NUCLEOTIDE SEQUENCE</scope>
</reference>
<dbReference type="GO" id="GO:0046854">
    <property type="term" value="P:phosphatidylinositol phosphate biosynthetic process"/>
    <property type="evidence" value="ECO:0007669"/>
    <property type="project" value="InterPro"/>
</dbReference>